<keyword evidence="2" id="KW-1185">Reference proteome</keyword>
<sequence>MGLYNIKKISPYCLYLILQQTYTSPYLISSTMTEMCVYVCV</sequence>
<protein>
    <submittedName>
        <fullName evidence="1">Uncharacterized protein</fullName>
    </submittedName>
</protein>
<proteinExistence type="predicted"/>
<name>A0A653C459_CALMS</name>
<evidence type="ECO:0000313" key="1">
    <source>
        <dbReference type="EMBL" id="VEN42697.1"/>
    </source>
</evidence>
<dbReference type="EMBL" id="CAACVG010006942">
    <property type="protein sequence ID" value="VEN42697.1"/>
    <property type="molecule type" value="Genomic_DNA"/>
</dbReference>
<dbReference type="AlphaFoldDB" id="A0A653C459"/>
<reference evidence="1 2" key="1">
    <citation type="submission" date="2019-01" db="EMBL/GenBank/DDBJ databases">
        <authorList>
            <person name="Sayadi A."/>
        </authorList>
    </citation>
    <scope>NUCLEOTIDE SEQUENCE [LARGE SCALE GENOMIC DNA]</scope>
</reference>
<accession>A0A653C459</accession>
<dbReference type="Proteomes" id="UP000410492">
    <property type="component" value="Unassembled WGS sequence"/>
</dbReference>
<organism evidence="1 2">
    <name type="scientific">Callosobruchus maculatus</name>
    <name type="common">Southern cowpea weevil</name>
    <name type="synonym">Pulse bruchid</name>
    <dbReference type="NCBI Taxonomy" id="64391"/>
    <lineage>
        <taxon>Eukaryota</taxon>
        <taxon>Metazoa</taxon>
        <taxon>Ecdysozoa</taxon>
        <taxon>Arthropoda</taxon>
        <taxon>Hexapoda</taxon>
        <taxon>Insecta</taxon>
        <taxon>Pterygota</taxon>
        <taxon>Neoptera</taxon>
        <taxon>Endopterygota</taxon>
        <taxon>Coleoptera</taxon>
        <taxon>Polyphaga</taxon>
        <taxon>Cucujiformia</taxon>
        <taxon>Chrysomeloidea</taxon>
        <taxon>Chrysomelidae</taxon>
        <taxon>Bruchinae</taxon>
        <taxon>Bruchini</taxon>
        <taxon>Callosobruchus</taxon>
    </lineage>
</organism>
<gene>
    <name evidence="1" type="ORF">CALMAC_LOCUS6090</name>
</gene>
<evidence type="ECO:0000313" key="2">
    <source>
        <dbReference type="Proteomes" id="UP000410492"/>
    </source>
</evidence>